<evidence type="ECO:0000313" key="12">
    <source>
        <dbReference type="EMBL" id="RBM04194.1"/>
    </source>
</evidence>
<dbReference type="Proteomes" id="UP000252167">
    <property type="component" value="Unassembled WGS sequence"/>
</dbReference>
<dbReference type="GO" id="GO:0004190">
    <property type="term" value="F:aspartic-type endopeptidase activity"/>
    <property type="evidence" value="ECO:0007669"/>
    <property type="project" value="UniProtKB-UniRule"/>
</dbReference>
<feature type="transmembrane region" description="Helical" evidence="9">
    <location>
        <begin position="141"/>
        <end position="166"/>
    </location>
</feature>
<comment type="function">
    <text evidence="9">This protein specifically catalyzes the removal of signal peptides from prolipoproteins.</text>
</comment>
<gene>
    <name evidence="9 12" type="primary">lspA</name>
    <name evidence="12" type="ORF">C1H84_02605</name>
    <name evidence="11" type="ORF">GT020_00690</name>
</gene>
<keyword evidence="4 9" id="KW-0812">Transmembrane</keyword>
<dbReference type="NCBIfam" id="TIGR00077">
    <property type="entry name" value="lspA"/>
    <property type="match status" value="1"/>
</dbReference>
<dbReference type="EMBL" id="WYDN01000001">
    <property type="protein sequence ID" value="NAZ14593.1"/>
    <property type="molecule type" value="Genomic_DNA"/>
</dbReference>
<comment type="pathway">
    <text evidence="9">Protein modification; lipoprotein biosynthesis (signal peptide cleavage).</text>
</comment>
<evidence type="ECO:0000313" key="11">
    <source>
        <dbReference type="EMBL" id="NAZ14593.1"/>
    </source>
</evidence>
<comment type="similarity">
    <text evidence="1 9 10">Belongs to the peptidase A8 family.</text>
</comment>
<keyword evidence="5 9" id="KW-0064">Aspartyl protease</keyword>
<dbReference type="PANTHER" id="PTHR33695">
    <property type="entry name" value="LIPOPROTEIN SIGNAL PEPTIDASE"/>
    <property type="match status" value="1"/>
</dbReference>
<evidence type="ECO:0000313" key="13">
    <source>
        <dbReference type="Proteomes" id="UP000252167"/>
    </source>
</evidence>
<feature type="transmembrane region" description="Helical" evidence="9">
    <location>
        <begin position="20"/>
        <end position="42"/>
    </location>
</feature>
<comment type="caution">
    <text evidence="12">The sequence shown here is derived from an EMBL/GenBank/DDBJ whole genome shotgun (WGS) entry which is preliminary data.</text>
</comment>
<dbReference type="HAMAP" id="MF_00161">
    <property type="entry name" value="LspA"/>
    <property type="match status" value="1"/>
</dbReference>
<dbReference type="AlphaFoldDB" id="A0A365YQH6"/>
<keyword evidence="7 9" id="KW-1133">Transmembrane helix</keyword>
<comment type="subcellular location">
    <subcellularLocation>
        <location evidence="9">Cell membrane</location>
        <topology evidence="9">Multi-pass membrane protein</topology>
    </subcellularLocation>
</comment>
<keyword evidence="13" id="KW-1185">Reference proteome</keyword>
<evidence type="ECO:0000256" key="3">
    <source>
        <dbReference type="ARBA" id="ARBA00022670"/>
    </source>
</evidence>
<evidence type="ECO:0000256" key="7">
    <source>
        <dbReference type="ARBA" id="ARBA00022989"/>
    </source>
</evidence>
<dbReference type="GO" id="GO:0005886">
    <property type="term" value="C:plasma membrane"/>
    <property type="evidence" value="ECO:0007669"/>
    <property type="project" value="UniProtKB-SubCell"/>
</dbReference>
<dbReference type="PRINTS" id="PR00781">
    <property type="entry name" value="LIPOSIGPTASE"/>
</dbReference>
<sequence length="196" mass="20997">MGNTVSEPQAGSAAAKAKRYTGLGLIIALIALVLDQGVKLWVENSMELGESFEVIPGFFDIHYILNPGAAFSMGENFTVVFTILQATVAVVVTYLLFRRVKIRSWSIVLGCLLGGVLGNLGDRLFREPAFGFGHVVDMFSVTNFAIFNVADSFIVCSMIVVAYMLIRGINLDGTIGDKPKDSGSAAQGDDPQKPAS</sequence>
<evidence type="ECO:0000256" key="6">
    <source>
        <dbReference type="ARBA" id="ARBA00022801"/>
    </source>
</evidence>
<dbReference type="UniPathway" id="UPA00665"/>
<feature type="transmembrane region" description="Helical" evidence="9">
    <location>
        <begin position="77"/>
        <end position="97"/>
    </location>
</feature>
<dbReference type="EC" id="3.4.23.36" evidence="9"/>
<protein>
    <recommendedName>
        <fullName evidence="9">Lipoprotein signal peptidase</fullName>
        <ecNumber evidence="9">3.4.23.36</ecNumber>
    </recommendedName>
    <alternativeName>
        <fullName evidence="9">Prolipoprotein signal peptidase</fullName>
    </alternativeName>
    <alternativeName>
        <fullName evidence="9">Signal peptidase II</fullName>
        <shortName evidence="9">SPase II</shortName>
    </alternativeName>
</protein>
<evidence type="ECO:0000313" key="14">
    <source>
        <dbReference type="Proteomes" id="UP000477543"/>
    </source>
</evidence>
<dbReference type="EMBL" id="POAF01000001">
    <property type="protein sequence ID" value="RBM04194.1"/>
    <property type="molecule type" value="Genomic_DNA"/>
</dbReference>
<evidence type="ECO:0000256" key="9">
    <source>
        <dbReference type="HAMAP-Rule" id="MF_00161"/>
    </source>
</evidence>
<dbReference type="Proteomes" id="UP000477543">
    <property type="component" value="Unassembled WGS sequence"/>
</dbReference>
<dbReference type="Pfam" id="PF01252">
    <property type="entry name" value="Peptidase_A8"/>
    <property type="match status" value="1"/>
</dbReference>
<name>A0A365YQH6_9MICC</name>
<evidence type="ECO:0000256" key="10">
    <source>
        <dbReference type="RuleBase" id="RU004181"/>
    </source>
</evidence>
<evidence type="ECO:0000256" key="2">
    <source>
        <dbReference type="ARBA" id="ARBA00022475"/>
    </source>
</evidence>
<feature type="transmembrane region" description="Helical" evidence="9">
    <location>
        <begin position="104"/>
        <end position="121"/>
    </location>
</feature>
<proteinExistence type="inferred from homology"/>
<evidence type="ECO:0000256" key="4">
    <source>
        <dbReference type="ARBA" id="ARBA00022692"/>
    </source>
</evidence>
<organism evidence="12 13">
    <name type="scientific">Glutamicibacter soli</name>
    <dbReference type="NCBI Taxonomy" id="453836"/>
    <lineage>
        <taxon>Bacteria</taxon>
        <taxon>Bacillati</taxon>
        <taxon>Actinomycetota</taxon>
        <taxon>Actinomycetes</taxon>
        <taxon>Micrococcales</taxon>
        <taxon>Micrococcaceae</taxon>
        <taxon>Glutamicibacter</taxon>
    </lineage>
</organism>
<feature type="active site" evidence="9">
    <location>
        <position position="151"/>
    </location>
</feature>
<comment type="catalytic activity">
    <reaction evidence="9">
        <text>Release of signal peptides from bacterial membrane prolipoproteins. Hydrolyzes -Xaa-Yaa-Zaa-|-(S,diacylglyceryl)Cys-, in which Xaa is hydrophobic (preferably Leu), and Yaa (Ala or Ser) and Zaa (Gly or Ala) have small, neutral side chains.</text>
        <dbReference type="EC" id="3.4.23.36"/>
    </reaction>
</comment>
<feature type="active site" evidence="9">
    <location>
        <position position="137"/>
    </location>
</feature>
<keyword evidence="6 9" id="KW-0378">Hydrolase</keyword>
<dbReference type="GO" id="GO:0006508">
    <property type="term" value="P:proteolysis"/>
    <property type="evidence" value="ECO:0007669"/>
    <property type="project" value="UniProtKB-KW"/>
</dbReference>
<dbReference type="PANTHER" id="PTHR33695:SF1">
    <property type="entry name" value="LIPOPROTEIN SIGNAL PEPTIDASE"/>
    <property type="match status" value="1"/>
</dbReference>
<dbReference type="InterPro" id="IPR001872">
    <property type="entry name" value="Peptidase_A8"/>
</dbReference>
<reference evidence="11 14" key="2">
    <citation type="submission" date="2020-01" db="EMBL/GenBank/DDBJ databases">
        <title>Glutamicibacter soli M275.</title>
        <authorList>
            <person name="Meng X."/>
        </authorList>
    </citation>
    <scope>NUCLEOTIDE SEQUENCE [LARGE SCALE GENOMIC DNA]</scope>
    <source>
        <strain evidence="11 14">M275</strain>
    </source>
</reference>
<accession>A0A365YQH6</accession>
<keyword evidence="3 9" id="KW-0645">Protease</keyword>
<keyword evidence="8 9" id="KW-0472">Membrane</keyword>
<keyword evidence="2 9" id="KW-1003">Cell membrane</keyword>
<reference evidence="12 13" key="1">
    <citation type="submission" date="2018-01" db="EMBL/GenBank/DDBJ databases">
        <title>Glutamicibacter soli strain NHPC-3 Whole genome sequence and assembly.</title>
        <authorList>
            <person name="Choudhury P."/>
            <person name="Gupta D."/>
            <person name="Sengupta K."/>
            <person name="Jawed A."/>
            <person name="Sultana N."/>
            <person name="Saha P."/>
        </authorList>
    </citation>
    <scope>NUCLEOTIDE SEQUENCE [LARGE SCALE GENOMIC DNA]</scope>
    <source>
        <strain evidence="12 13">NHPC-3</strain>
    </source>
</reference>
<evidence type="ECO:0000256" key="8">
    <source>
        <dbReference type="ARBA" id="ARBA00023136"/>
    </source>
</evidence>
<evidence type="ECO:0000256" key="5">
    <source>
        <dbReference type="ARBA" id="ARBA00022750"/>
    </source>
</evidence>
<evidence type="ECO:0000256" key="1">
    <source>
        <dbReference type="ARBA" id="ARBA00006139"/>
    </source>
</evidence>